<dbReference type="Gene3D" id="3.40.50.1820">
    <property type="entry name" value="alpha/beta hydrolase"/>
    <property type="match status" value="1"/>
</dbReference>
<dbReference type="InterPro" id="IPR050300">
    <property type="entry name" value="GDXG_lipolytic_enzyme"/>
</dbReference>
<dbReference type="Proteomes" id="UP000270021">
    <property type="component" value="Chromosome"/>
</dbReference>
<dbReference type="Pfam" id="PF07859">
    <property type="entry name" value="Abhydrolase_3"/>
    <property type="match status" value="1"/>
</dbReference>
<dbReference type="EMBL" id="CP034438">
    <property type="protein sequence ID" value="AZN29285.1"/>
    <property type="molecule type" value="Genomic_DNA"/>
</dbReference>
<reference evidence="3 4" key="1">
    <citation type="submission" date="2018-12" db="EMBL/GenBank/DDBJ databases">
        <title>Complete genome sequence of Flaviflexus salsibiostraticola KCTC 33148.</title>
        <authorList>
            <person name="Bae J.-W."/>
        </authorList>
    </citation>
    <scope>NUCLEOTIDE SEQUENCE [LARGE SCALE GENOMIC DNA]</scope>
    <source>
        <strain evidence="3 4">KCTC 33148</strain>
    </source>
</reference>
<name>A0A3S8Z7C3_9ACTO</name>
<sequence length="323" mass="35547">MVNKIDVPSRWTAETGEAVAKQNELAADVYSTDQSVAEMREGYRRERAYWNEGGPVMAATVDGVIPTEHGEIKVRMYRPTADAVLPAIFFTHGGGWCLGDLDTHDRMTRLIAEESGAAVIAIDYGLAPETKYPTNLQQCVAVVQAIRAAADEWGIDNADVSFAGDSGGAHIALGSYLYLRDVEKAADNVRALLLFYGWYGLRDSPSQRRLGGPWDGITQEELRFYLSQALTDESQMTDRFLDLFQNDLTRDMPATYIVAADLDPLLDDSRLLAEILKDSGIPVTLDIYEGIIHAFLHHSRIVPEAGAAIAAAADFYRAQAERS</sequence>
<dbReference type="PANTHER" id="PTHR48081">
    <property type="entry name" value="AB HYDROLASE SUPERFAMILY PROTEIN C4A8.06C"/>
    <property type="match status" value="1"/>
</dbReference>
<proteinExistence type="predicted"/>
<dbReference type="AlphaFoldDB" id="A0A3S8Z7C3"/>
<evidence type="ECO:0000313" key="3">
    <source>
        <dbReference type="EMBL" id="AZN29285.1"/>
    </source>
</evidence>
<evidence type="ECO:0000259" key="2">
    <source>
        <dbReference type="Pfam" id="PF07859"/>
    </source>
</evidence>
<dbReference type="InterPro" id="IPR013094">
    <property type="entry name" value="AB_hydrolase_3"/>
</dbReference>
<dbReference type="PANTHER" id="PTHR48081:SF8">
    <property type="entry name" value="ALPHA_BETA HYDROLASE FOLD-3 DOMAIN-CONTAINING PROTEIN-RELATED"/>
    <property type="match status" value="1"/>
</dbReference>
<protein>
    <submittedName>
        <fullName evidence="3">Acetyl esterase</fullName>
    </submittedName>
</protein>
<dbReference type="OrthoDB" id="9803828at2"/>
<dbReference type="SUPFAM" id="SSF53474">
    <property type="entry name" value="alpha/beta-Hydrolases"/>
    <property type="match status" value="1"/>
</dbReference>
<feature type="domain" description="Alpha/beta hydrolase fold-3" evidence="2">
    <location>
        <begin position="88"/>
        <end position="296"/>
    </location>
</feature>
<accession>A0A3S8Z7C3</accession>
<dbReference type="InterPro" id="IPR029058">
    <property type="entry name" value="AB_hydrolase_fold"/>
</dbReference>
<dbReference type="RefSeq" id="WP_126038755.1">
    <property type="nucleotide sequence ID" value="NZ_CP034438.1"/>
</dbReference>
<keyword evidence="1" id="KW-0378">Hydrolase</keyword>
<keyword evidence="4" id="KW-1185">Reference proteome</keyword>
<dbReference type="GO" id="GO:0016787">
    <property type="term" value="F:hydrolase activity"/>
    <property type="evidence" value="ECO:0007669"/>
    <property type="project" value="UniProtKB-KW"/>
</dbReference>
<evidence type="ECO:0000313" key="4">
    <source>
        <dbReference type="Proteomes" id="UP000270021"/>
    </source>
</evidence>
<gene>
    <name evidence="3" type="ORF">EJO69_02435</name>
</gene>
<dbReference type="KEGG" id="fsl:EJO69_02435"/>
<dbReference type="NCBIfam" id="NF007547">
    <property type="entry name" value="PRK10162.1"/>
    <property type="match status" value="1"/>
</dbReference>
<organism evidence="3 4">
    <name type="scientific">Flaviflexus salsibiostraticola</name>
    <dbReference type="NCBI Taxonomy" id="1282737"/>
    <lineage>
        <taxon>Bacteria</taxon>
        <taxon>Bacillati</taxon>
        <taxon>Actinomycetota</taxon>
        <taxon>Actinomycetes</taxon>
        <taxon>Actinomycetales</taxon>
        <taxon>Actinomycetaceae</taxon>
        <taxon>Flaviflexus</taxon>
    </lineage>
</organism>
<evidence type="ECO:0000256" key="1">
    <source>
        <dbReference type="ARBA" id="ARBA00022801"/>
    </source>
</evidence>